<feature type="transmembrane region" description="Helical" evidence="1">
    <location>
        <begin position="27"/>
        <end position="47"/>
    </location>
</feature>
<feature type="transmembrane region" description="Helical" evidence="1">
    <location>
        <begin position="82"/>
        <end position="100"/>
    </location>
</feature>
<name>A0AAU1U844_9ACTN</name>
<feature type="domain" description="Endonuclease/exonuclease/phosphatase" evidence="2">
    <location>
        <begin position="120"/>
        <end position="324"/>
    </location>
</feature>
<evidence type="ECO:0000313" key="3">
    <source>
        <dbReference type="EMBL" id="WTS14081.1"/>
    </source>
</evidence>
<dbReference type="InterPro" id="IPR005135">
    <property type="entry name" value="Endo/exonuclease/phosphatase"/>
</dbReference>
<keyword evidence="3" id="KW-0540">Nuclease</keyword>
<dbReference type="EMBL" id="CP108195">
    <property type="protein sequence ID" value="WTS14081.1"/>
    <property type="molecule type" value="Genomic_DNA"/>
</dbReference>
<sequence>MEHVTQAPGPPPVLPYDDRDRRPGRSLAAWAAGLLLAGVSAVVGCRIADVDGVTPVPQLLAFLPWLLAPTGAALLLTALTRWRLGMVWGVVALGALAWYIEPYGKDVEASGPPVAEVRVLSSNVQFGRGTESLVGAVRRERPGLVFVEECDYGCQDTLRRELPHADFPYRQAVEAGGSEGSVILSRYPLKAAAGVPGTMGMPGAVADVKGHDVRVQLAHPMPPLPRQVGLWRSELGELRDFAAAGRSQPTILAGDFNATQDHAAFRRILDTGLHDSARLTGKSRAPSWPSRVRPPLGTQIDHVLVSEEFSPHTARFVELADTDHRALLVDLTMHRPATP</sequence>
<gene>
    <name evidence="3" type="ORF">OHU69_25340</name>
</gene>
<proteinExistence type="predicted"/>
<organism evidence="3">
    <name type="scientific">Streptomyces sp. NBC_00119</name>
    <dbReference type="NCBI Taxonomy" id="2975659"/>
    <lineage>
        <taxon>Bacteria</taxon>
        <taxon>Bacillati</taxon>
        <taxon>Actinomycetota</taxon>
        <taxon>Actinomycetes</taxon>
        <taxon>Kitasatosporales</taxon>
        <taxon>Streptomycetaceae</taxon>
        <taxon>Streptomyces</taxon>
    </lineage>
</organism>
<keyword evidence="3" id="KW-0255">Endonuclease</keyword>
<evidence type="ECO:0000259" key="2">
    <source>
        <dbReference type="Pfam" id="PF03372"/>
    </source>
</evidence>
<dbReference type="SUPFAM" id="SSF56219">
    <property type="entry name" value="DNase I-like"/>
    <property type="match status" value="1"/>
</dbReference>
<accession>A0AAU1U844</accession>
<keyword evidence="1" id="KW-0812">Transmembrane</keyword>
<dbReference type="InterPro" id="IPR036691">
    <property type="entry name" value="Endo/exonu/phosph_ase_sf"/>
</dbReference>
<keyword evidence="1" id="KW-0472">Membrane</keyword>
<protein>
    <submittedName>
        <fullName evidence="3">Endonuclease/exonuclease/phosphatase family protein</fullName>
    </submittedName>
</protein>
<keyword evidence="3" id="KW-0378">Hydrolase</keyword>
<dbReference type="Gene3D" id="3.60.10.10">
    <property type="entry name" value="Endonuclease/exonuclease/phosphatase"/>
    <property type="match status" value="1"/>
</dbReference>
<reference evidence="3" key="1">
    <citation type="submission" date="2022-10" db="EMBL/GenBank/DDBJ databases">
        <title>The complete genomes of actinobacterial strains from the NBC collection.</title>
        <authorList>
            <person name="Joergensen T.S."/>
            <person name="Alvarez Arevalo M."/>
            <person name="Sterndorff E.B."/>
            <person name="Faurdal D."/>
            <person name="Vuksanovic O."/>
            <person name="Mourched A.-S."/>
            <person name="Charusanti P."/>
            <person name="Shaw S."/>
            <person name="Blin K."/>
            <person name="Weber T."/>
        </authorList>
    </citation>
    <scope>NUCLEOTIDE SEQUENCE</scope>
    <source>
        <strain evidence="3">NBC_00119</strain>
    </source>
</reference>
<dbReference type="GO" id="GO:0004519">
    <property type="term" value="F:endonuclease activity"/>
    <property type="evidence" value="ECO:0007669"/>
    <property type="project" value="UniProtKB-KW"/>
</dbReference>
<evidence type="ECO:0000256" key="1">
    <source>
        <dbReference type="SAM" id="Phobius"/>
    </source>
</evidence>
<feature type="transmembrane region" description="Helical" evidence="1">
    <location>
        <begin position="59"/>
        <end position="76"/>
    </location>
</feature>
<dbReference type="AlphaFoldDB" id="A0AAU1U844"/>
<dbReference type="Pfam" id="PF03372">
    <property type="entry name" value="Exo_endo_phos"/>
    <property type="match status" value="1"/>
</dbReference>
<keyword evidence="1" id="KW-1133">Transmembrane helix</keyword>